<dbReference type="EnsemblMetazoa" id="XM_030978730">
    <property type="protein sequence ID" value="XP_030834590"/>
    <property type="gene ID" value="LOC577169"/>
</dbReference>
<dbReference type="Gene3D" id="3.40.50.1460">
    <property type="match status" value="1"/>
</dbReference>
<comment type="similarity">
    <text evidence="1 5">Belongs to the peptidase C14A family.</text>
</comment>
<dbReference type="InterPro" id="IPR029030">
    <property type="entry name" value="Caspase-like_dom_sf"/>
</dbReference>
<dbReference type="InterPro" id="IPR002138">
    <property type="entry name" value="Pept_C14_p10"/>
</dbReference>
<dbReference type="PANTHER" id="PTHR47901:SF8">
    <property type="entry name" value="CASPASE-3"/>
    <property type="match status" value="1"/>
</dbReference>
<reference evidence="9" key="1">
    <citation type="submission" date="2015-02" db="EMBL/GenBank/DDBJ databases">
        <title>Genome sequencing for Strongylocentrotus purpuratus.</title>
        <authorList>
            <person name="Murali S."/>
            <person name="Liu Y."/>
            <person name="Vee V."/>
            <person name="English A."/>
            <person name="Wang M."/>
            <person name="Skinner E."/>
            <person name="Han Y."/>
            <person name="Muzny D.M."/>
            <person name="Worley K.C."/>
            <person name="Gibbs R.A."/>
        </authorList>
    </citation>
    <scope>NUCLEOTIDE SEQUENCE</scope>
</reference>
<dbReference type="PRINTS" id="PR00376">
    <property type="entry name" value="IL1BCENZYME"/>
</dbReference>
<evidence type="ECO:0000256" key="2">
    <source>
        <dbReference type="ARBA" id="ARBA00022670"/>
    </source>
</evidence>
<keyword evidence="3" id="KW-0053">Apoptosis</keyword>
<dbReference type="InterPro" id="IPR015917">
    <property type="entry name" value="Pept_C14A"/>
</dbReference>
<dbReference type="SUPFAM" id="SSF52129">
    <property type="entry name" value="Caspase-like"/>
    <property type="match status" value="1"/>
</dbReference>
<dbReference type="GO" id="GO:0006508">
    <property type="term" value="P:proteolysis"/>
    <property type="evidence" value="ECO:0007669"/>
    <property type="project" value="UniProtKB-KW"/>
</dbReference>
<evidence type="ECO:0000256" key="3">
    <source>
        <dbReference type="ARBA" id="ARBA00022703"/>
    </source>
</evidence>
<dbReference type="OrthoDB" id="6097640at2759"/>
<dbReference type="InterPro" id="IPR001309">
    <property type="entry name" value="Pept_C14_p20"/>
</dbReference>
<dbReference type="PROSITE" id="PS50207">
    <property type="entry name" value="CASPASE_P10"/>
    <property type="match status" value="1"/>
</dbReference>
<feature type="domain" description="Caspase family p20" evidence="7">
    <location>
        <begin position="48"/>
        <end position="156"/>
    </location>
</feature>
<evidence type="ECO:0000313" key="8">
    <source>
        <dbReference type="EnsemblMetazoa" id="XP_030834590"/>
    </source>
</evidence>
<name>A0A7M7NEP7_STRPU</name>
<evidence type="ECO:0000313" key="9">
    <source>
        <dbReference type="Proteomes" id="UP000007110"/>
    </source>
</evidence>
<evidence type="ECO:0000259" key="7">
    <source>
        <dbReference type="PROSITE" id="PS50208"/>
    </source>
</evidence>
<dbReference type="GO" id="GO:0006915">
    <property type="term" value="P:apoptotic process"/>
    <property type="evidence" value="ECO:0007669"/>
    <property type="project" value="UniProtKB-KW"/>
</dbReference>
<organism evidence="8 9">
    <name type="scientific">Strongylocentrotus purpuratus</name>
    <name type="common">Purple sea urchin</name>
    <dbReference type="NCBI Taxonomy" id="7668"/>
    <lineage>
        <taxon>Eukaryota</taxon>
        <taxon>Metazoa</taxon>
        <taxon>Echinodermata</taxon>
        <taxon>Eleutherozoa</taxon>
        <taxon>Echinozoa</taxon>
        <taxon>Echinoidea</taxon>
        <taxon>Euechinoidea</taxon>
        <taxon>Echinacea</taxon>
        <taxon>Camarodonta</taxon>
        <taxon>Echinidea</taxon>
        <taxon>Strongylocentrotidae</taxon>
        <taxon>Strongylocentrotus</taxon>
    </lineage>
</organism>
<evidence type="ECO:0000256" key="1">
    <source>
        <dbReference type="ARBA" id="ARBA00010134"/>
    </source>
</evidence>
<dbReference type="SMART" id="SM00115">
    <property type="entry name" value="CASc"/>
    <property type="match status" value="1"/>
</dbReference>
<dbReference type="RefSeq" id="XP_030834590.1">
    <property type="nucleotide sequence ID" value="XM_030978730.1"/>
</dbReference>
<reference evidence="8" key="2">
    <citation type="submission" date="2021-01" db="UniProtKB">
        <authorList>
            <consortium name="EnsemblMetazoa"/>
        </authorList>
    </citation>
    <scope>IDENTIFICATION</scope>
</reference>
<dbReference type="PANTHER" id="PTHR47901">
    <property type="entry name" value="CASPASE RECRUITMENT DOMAIN-CONTAINING PROTEIN 18"/>
    <property type="match status" value="1"/>
</dbReference>
<dbReference type="Proteomes" id="UP000007110">
    <property type="component" value="Unassembled WGS sequence"/>
</dbReference>
<dbReference type="Pfam" id="PF00656">
    <property type="entry name" value="Peptidase_C14"/>
    <property type="match status" value="1"/>
</dbReference>
<sequence>MQLQVKVKPDSNGFYKQTMKQAYPSQEQLDPEKNYKMDDKEKGLMFLFNMTKDRKGSDVDVRNIQHVFTEIGYEIETHSDLTAEDLQDKLETFAGYARHHYMPSAVFVIMGNGSSTGIHCTDEPVTYKFIENKVSRMKYMKGKPKMIFFQGNREKAKEETEADIDMEISDASDLLVVHSTTSGNVPDRSVIRGSRFIQMLCKELLKNAHVSDLSTMLEQCKGPKEEQ</sequence>
<evidence type="ECO:0000256" key="5">
    <source>
        <dbReference type="RuleBase" id="RU003971"/>
    </source>
</evidence>
<dbReference type="PROSITE" id="PS50208">
    <property type="entry name" value="CASPASE_P20"/>
    <property type="match status" value="1"/>
</dbReference>
<dbReference type="InParanoid" id="A0A7M7NEP7"/>
<keyword evidence="9" id="KW-1185">Reference proteome</keyword>
<evidence type="ECO:0000259" key="6">
    <source>
        <dbReference type="PROSITE" id="PS50207"/>
    </source>
</evidence>
<dbReference type="InterPro" id="IPR002398">
    <property type="entry name" value="Pept_C14"/>
</dbReference>
<keyword evidence="4" id="KW-0378">Hydrolase</keyword>
<evidence type="ECO:0000256" key="4">
    <source>
        <dbReference type="ARBA" id="ARBA00022801"/>
    </source>
</evidence>
<proteinExistence type="inferred from homology"/>
<protein>
    <recommendedName>
        <fullName evidence="10">Caspase family p20 domain-containing protein</fullName>
    </recommendedName>
</protein>
<dbReference type="KEGG" id="spu:577169"/>
<dbReference type="InterPro" id="IPR011600">
    <property type="entry name" value="Pept_C14_caspase"/>
</dbReference>
<dbReference type="GO" id="GO:0004197">
    <property type="term" value="F:cysteine-type endopeptidase activity"/>
    <property type="evidence" value="ECO:0007669"/>
    <property type="project" value="InterPro"/>
</dbReference>
<dbReference type="FunFam" id="3.40.50.1460:FF:000055">
    <property type="entry name" value="Uncharacterized protein"/>
    <property type="match status" value="1"/>
</dbReference>
<dbReference type="AlphaFoldDB" id="A0A7M7NEP7"/>
<evidence type="ECO:0008006" key="10">
    <source>
        <dbReference type="Google" id="ProtNLM"/>
    </source>
</evidence>
<dbReference type="GeneID" id="577169"/>
<keyword evidence="2" id="KW-0645">Protease</keyword>
<accession>A0A7M7NEP7</accession>
<feature type="domain" description="Caspase family p10" evidence="6">
    <location>
        <begin position="164"/>
        <end position="227"/>
    </location>
</feature>